<dbReference type="AlphaFoldDB" id="A0A1I5E2M0"/>
<dbReference type="OrthoDB" id="3831186at2"/>
<gene>
    <name evidence="2" type="ORF">SAMN05421741_11858</name>
</gene>
<dbReference type="InterPro" id="IPR001387">
    <property type="entry name" value="Cro/C1-type_HTH"/>
</dbReference>
<dbReference type="Pfam" id="PF01381">
    <property type="entry name" value="HTH_3"/>
    <property type="match status" value="1"/>
</dbReference>
<organism evidence="2 3">
    <name type="scientific">Paenimyroides ummariense</name>
    <dbReference type="NCBI Taxonomy" id="913024"/>
    <lineage>
        <taxon>Bacteria</taxon>
        <taxon>Pseudomonadati</taxon>
        <taxon>Bacteroidota</taxon>
        <taxon>Flavobacteriia</taxon>
        <taxon>Flavobacteriales</taxon>
        <taxon>Flavobacteriaceae</taxon>
        <taxon>Paenimyroides</taxon>
    </lineage>
</organism>
<dbReference type="GO" id="GO:0003677">
    <property type="term" value="F:DNA binding"/>
    <property type="evidence" value="ECO:0007669"/>
    <property type="project" value="InterPro"/>
</dbReference>
<proteinExistence type="predicted"/>
<evidence type="ECO:0000313" key="2">
    <source>
        <dbReference type="EMBL" id="SFO05593.1"/>
    </source>
</evidence>
<dbReference type="EMBL" id="FOVI01000018">
    <property type="protein sequence ID" value="SFO05593.1"/>
    <property type="molecule type" value="Genomic_DNA"/>
</dbReference>
<dbReference type="PROSITE" id="PS50943">
    <property type="entry name" value="HTH_CROC1"/>
    <property type="match status" value="1"/>
</dbReference>
<evidence type="ECO:0000313" key="3">
    <source>
        <dbReference type="Proteomes" id="UP000199036"/>
    </source>
</evidence>
<sequence>MNTLDVKEIRKKLQLTQEELGNLIGVSRNTIINYEKGGKIPDSKSTILNNLLNENAQNKNIVNEPEAVYETGFDKKIAESKKEIEKIKEEILKFENKIEQDPTKKVTYEKYISSYEEQIFLLNEIINITLEAKKDFLENNEV</sequence>
<dbReference type="CDD" id="cd00093">
    <property type="entry name" value="HTH_XRE"/>
    <property type="match status" value="1"/>
</dbReference>
<accession>A0A1I5E2M0</accession>
<dbReference type="Proteomes" id="UP000199036">
    <property type="component" value="Unassembled WGS sequence"/>
</dbReference>
<dbReference type="SUPFAM" id="SSF47413">
    <property type="entry name" value="lambda repressor-like DNA-binding domains"/>
    <property type="match status" value="1"/>
</dbReference>
<protein>
    <submittedName>
        <fullName evidence="2">Helix-turn-helix</fullName>
    </submittedName>
</protein>
<evidence type="ECO:0000259" key="1">
    <source>
        <dbReference type="PROSITE" id="PS50943"/>
    </source>
</evidence>
<dbReference type="STRING" id="913024.SAMN05421741_11858"/>
<reference evidence="3" key="1">
    <citation type="submission" date="2016-10" db="EMBL/GenBank/DDBJ databases">
        <authorList>
            <person name="Varghese N."/>
            <person name="Submissions S."/>
        </authorList>
    </citation>
    <scope>NUCLEOTIDE SEQUENCE [LARGE SCALE GENOMIC DNA]</scope>
    <source>
        <strain evidence="3">DS-12</strain>
    </source>
</reference>
<name>A0A1I5E2M0_9FLAO</name>
<feature type="domain" description="HTH cro/C1-type" evidence="1">
    <location>
        <begin position="6"/>
        <end position="44"/>
    </location>
</feature>
<dbReference type="Gene3D" id="1.10.260.40">
    <property type="entry name" value="lambda repressor-like DNA-binding domains"/>
    <property type="match status" value="1"/>
</dbReference>
<dbReference type="InterPro" id="IPR010982">
    <property type="entry name" value="Lambda_DNA-bd_dom_sf"/>
</dbReference>
<keyword evidence="3" id="KW-1185">Reference proteome</keyword>
<dbReference type="RefSeq" id="WP_091524708.1">
    <property type="nucleotide sequence ID" value="NZ_FOVI01000018.1"/>
</dbReference>